<dbReference type="AlphaFoldDB" id="A0AA38L8C6"/>
<name>A0AA38L8C6_TAXCH</name>
<evidence type="ECO:0000313" key="2">
    <source>
        <dbReference type="Proteomes" id="UP000824469"/>
    </source>
</evidence>
<accession>A0AA38L8C6</accession>
<proteinExistence type="predicted"/>
<dbReference type="EMBL" id="JAHRHJ020000005">
    <property type="protein sequence ID" value="KAH9315634.1"/>
    <property type="molecule type" value="Genomic_DNA"/>
</dbReference>
<protein>
    <submittedName>
        <fullName evidence="1">Uncharacterized protein</fullName>
    </submittedName>
</protein>
<comment type="caution">
    <text evidence="1">The sequence shown here is derived from an EMBL/GenBank/DDBJ whole genome shotgun (WGS) entry which is preliminary data.</text>
</comment>
<organism evidence="1 2">
    <name type="scientific">Taxus chinensis</name>
    <name type="common">Chinese yew</name>
    <name type="synonym">Taxus wallichiana var. chinensis</name>
    <dbReference type="NCBI Taxonomy" id="29808"/>
    <lineage>
        <taxon>Eukaryota</taxon>
        <taxon>Viridiplantae</taxon>
        <taxon>Streptophyta</taxon>
        <taxon>Embryophyta</taxon>
        <taxon>Tracheophyta</taxon>
        <taxon>Spermatophyta</taxon>
        <taxon>Pinopsida</taxon>
        <taxon>Pinidae</taxon>
        <taxon>Conifers II</taxon>
        <taxon>Cupressales</taxon>
        <taxon>Taxaceae</taxon>
        <taxon>Taxus</taxon>
    </lineage>
</organism>
<feature type="non-terminal residue" evidence="1">
    <location>
        <position position="56"/>
    </location>
</feature>
<keyword evidence="2" id="KW-1185">Reference proteome</keyword>
<dbReference type="Proteomes" id="UP000824469">
    <property type="component" value="Unassembled WGS sequence"/>
</dbReference>
<gene>
    <name evidence="1" type="ORF">KI387_024261</name>
</gene>
<reference evidence="1 2" key="1">
    <citation type="journal article" date="2021" name="Nat. Plants">
        <title>The Taxus genome provides insights into paclitaxel biosynthesis.</title>
        <authorList>
            <person name="Xiong X."/>
            <person name="Gou J."/>
            <person name="Liao Q."/>
            <person name="Li Y."/>
            <person name="Zhou Q."/>
            <person name="Bi G."/>
            <person name="Li C."/>
            <person name="Du R."/>
            <person name="Wang X."/>
            <person name="Sun T."/>
            <person name="Guo L."/>
            <person name="Liang H."/>
            <person name="Lu P."/>
            <person name="Wu Y."/>
            <person name="Zhang Z."/>
            <person name="Ro D.K."/>
            <person name="Shang Y."/>
            <person name="Huang S."/>
            <person name="Yan J."/>
        </authorList>
    </citation>
    <scope>NUCLEOTIDE SEQUENCE [LARGE SCALE GENOMIC DNA]</scope>
    <source>
        <strain evidence="1">Ta-2019</strain>
    </source>
</reference>
<sequence length="56" mass="6476">IVHFIQNDAEFSSSMQVDLHDSYGDQVIQLKTNKFPKGLVTLEQMFILDDEFKGEE</sequence>
<evidence type="ECO:0000313" key="1">
    <source>
        <dbReference type="EMBL" id="KAH9315634.1"/>
    </source>
</evidence>
<feature type="non-terminal residue" evidence="1">
    <location>
        <position position="1"/>
    </location>
</feature>